<dbReference type="Proteomes" id="UP000178240">
    <property type="component" value="Unassembled WGS sequence"/>
</dbReference>
<dbReference type="AlphaFoldDB" id="A0A1G1XZL8"/>
<keyword evidence="3 10" id="KW-0328">Glycosyltransferase</keyword>
<dbReference type="SUPFAM" id="SSF53756">
    <property type="entry name" value="UDP-Glycosyltransferase/glycogen phosphorylase"/>
    <property type="match status" value="1"/>
</dbReference>
<feature type="binding site" evidence="10">
    <location>
        <position position="165"/>
    </location>
    <ligand>
        <name>UDP-N-acetyl-alpha-D-glucosamine</name>
        <dbReference type="ChEBI" id="CHEBI:57705"/>
    </ligand>
</feature>
<comment type="catalytic activity">
    <reaction evidence="10">
        <text>di-trans,octa-cis-undecaprenyl diphospho-N-acetyl-alpha-D-muramoyl-L-alanyl-D-glutamyl-meso-2,6-diaminopimeloyl-D-alanyl-D-alanine + UDP-N-acetyl-alpha-D-glucosamine = di-trans,octa-cis-undecaprenyl diphospho-[N-acetyl-alpha-D-glucosaminyl-(1-&gt;4)]-N-acetyl-alpha-D-muramoyl-L-alanyl-D-glutamyl-meso-2,6-diaminopimeloyl-D-alanyl-D-alanine + UDP + H(+)</text>
        <dbReference type="Rhea" id="RHEA:31227"/>
        <dbReference type="ChEBI" id="CHEBI:15378"/>
        <dbReference type="ChEBI" id="CHEBI:57705"/>
        <dbReference type="ChEBI" id="CHEBI:58223"/>
        <dbReference type="ChEBI" id="CHEBI:61387"/>
        <dbReference type="ChEBI" id="CHEBI:61388"/>
        <dbReference type="EC" id="2.4.1.227"/>
    </reaction>
</comment>
<name>A0A1G1XZL8_9BACT</name>
<evidence type="ECO:0000256" key="2">
    <source>
        <dbReference type="ARBA" id="ARBA00022618"/>
    </source>
</evidence>
<feature type="binding site" evidence="10">
    <location>
        <position position="284"/>
    </location>
    <ligand>
        <name>UDP-N-acetyl-alpha-D-glucosamine</name>
        <dbReference type="ChEBI" id="CHEBI:57705"/>
    </ligand>
</feature>
<dbReference type="GO" id="GO:0009252">
    <property type="term" value="P:peptidoglycan biosynthetic process"/>
    <property type="evidence" value="ECO:0007669"/>
    <property type="project" value="UniProtKB-UniRule"/>
</dbReference>
<evidence type="ECO:0000256" key="10">
    <source>
        <dbReference type="HAMAP-Rule" id="MF_00033"/>
    </source>
</evidence>
<dbReference type="GO" id="GO:0050511">
    <property type="term" value="F:undecaprenyldiphospho-muramoylpentapeptide beta-N-acetylglucosaminyltransferase activity"/>
    <property type="evidence" value="ECO:0007669"/>
    <property type="project" value="UniProtKB-UniRule"/>
</dbReference>
<comment type="caution">
    <text evidence="10">Lacks conserved residue(s) required for the propagation of feature annotation.</text>
</comment>
<dbReference type="HAMAP" id="MF_00033">
    <property type="entry name" value="MurG"/>
    <property type="match status" value="1"/>
</dbReference>
<dbReference type="PANTHER" id="PTHR21015">
    <property type="entry name" value="UDP-N-ACETYLGLUCOSAMINE--N-ACETYLMURAMYL-(PENTAPEPTIDE) PYROPHOSPHORYL-UNDECAPRENOL N-ACETYLGLUCOSAMINE TRANSFERASE 1"/>
    <property type="match status" value="1"/>
</dbReference>
<dbReference type="STRING" id="1797535.A2744_04180"/>
<evidence type="ECO:0000256" key="5">
    <source>
        <dbReference type="ARBA" id="ARBA00022960"/>
    </source>
</evidence>
<keyword evidence="8 10" id="KW-0131">Cell cycle</keyword>
<reference evidence="13 14" key="1">
    <citation type="journal article" date="2016" name="Nat. Commun.">
        <title>Thousands of microbial genomes shed light on interconnected biogeochemical processes in an aquifer system.</title>
        <authorList>
            <person name="Anantharaman K."/>
            <person name="Brown C.T."/>
            <person name="Hug L.A."/>
            <person name="Sharon I."/>
            <person name="Castelle C.J."/>
            <person name="Probst A.J."/>
            <person name="Thomas B.C."/>
            <person name="Singh A."/>
            <person name="Wilkins M.J."/>
            <person name="Karaoz U."/>
            <person name="Brodie E.L."/>
            <person name="Williams K.H."/>
            <person name="Hubbard S.S."/>
            <person name="Banfield J.F."/>
        </authorList>
    </citation>
    <scope>NUCLEOTIDE SEQUENCE [LARGE SCALE GENOMIC DNA]</scope>
</reference>
<keyword evidence="6 10" id="KW-0573">Peptidoglycan synthesis</keyword>
<dbReference type="InterPro" id="IPR006009">
    <property type="entry name" value="GlcNAc_MurG"/>
</dbReference>
<evidence type="ECO:0000259" key="11">
    <source>
        <dbReference type="Pfam" id="PF03033"/>
    </source>
</evidence>
<dbReference type="PANTHER" id="PTHR21015:SF22">
    <property type="entry name" value="GLYCOSYLTRANSFERASE"/>
    <property type="match status" value="1"/>
</dbReference>
<dbReference type="Pfam" id="PF03033">
    <property type="entry name" value="Glyco_transf_28"/>
    <property type="match status" value="1"/>
</dbReference>
<comment type="pathway">
    <text evidence="10">Cell wall biogenesis; peptidoglycan biosynthesis.</text>
</comment>
<keyword evidence="7 10" id="KW-0472">Membrane</keyword>
<dbReference type="EC" id="2.4.1.227" evidence="10"/>
<organism evidence="13 14">
    <name type="scientific">Candidatus Buchananbacteria bacterium RIFCSPHIGHO2_01_FULL_44_11</name>
    <dbReference type="NCBI Taxonomy" id="1797535"/>
    <lineage>
        <taxon>Bacteria</taxon>
        <taxon>Candidatus Buchananiibacteriota</taxon>
    </lineage>
</organism>
<evidence type="ECO:0000256" key="9">
    <source>
        <dbReference type="ARBA" id="ARBA00023316"/>
    </source>
</evidence>
<feature type="domain" description="Glycosyltransferase family 28 N-terminal" evidence="11">
    <location>
        <begin position="3"/>
        <end position="139"/>
    </location>
</feature>
<dbReference type="GO" id="GO:0051991">
    <property type="term" value="F:UDP-N-acetyl-D-glucosamine:N-acetylmuramoyl-L-alanyl-D-glutamyl-meso-2,6-diaminopimelyl-D-alanyl-D-alanine-diphosphoundecaprenol 4-beta-N-acetylglucosaminlytransferase activity"/>
    <property type="evidence" value="ECO:0007669"/>
    <property type="project" value="RHEA"/>
</dbReference>
<evidence type="ECO:0000313" key="13">
    <source>
        <dbReference type="EMBL" id="OGY45374.1"/>
    </source>
</evidence>
<dbReference type="CDD" id="cd03785">
    <property type="entry name" value="GT28_MurG"/>
    <property type="match status" value="1"/>
</dbReference>
<keyword evidence="1 10" id="KW-1003">Cell membrane</keyword>
<evidence type="ECO:0000256" key="3">
    <source>
        <dbReference type="ARBA" id="ARBA00022676"/>
    </source>
</evidence>
<dbReference type="GO" id="GO:0008360">
    <property type="term" value="P:regulation of cell shape"/>
    <property type="evidence" value="ECO:0007669"/>
    <property type="project" value="UniProtKB-KW"/>
</dbReference>
<evidence type="ECO:0000256" key="8">
    <source>
        <dbReference type="ARBA" id="ARBA00023306"/>
    </source>
</evidence>
<dbReference type="GO" id="GO:0005975">
    <property type="term" value="P:carbohydrate metabolic process"/>
    <property type="evidence" value="ECO:0007669"/>
    <property type="project" value="InterPro"/>
</dbReference>
<comment type="function">
    <text evidence="10">Cell wall formation. Catalyzes the transfer of a GlcNAc subunit on undecaprenyl-pyrophosphoryl-MurNAc-pentapeptide (lipid intermediate I) to form undecaprenyl-pyrophosphoryl-MurNAc-(pentapeptide)GlcNAc (lipid intermediate II).</text>
</comment>
<keyword evidence="2 10" id="KW-0132">Cell division</keyword>
<keyword evidence="9 10" id="KW-0961">Cell wall biogenesis/degradation</keyword>
<dbReference type="InterPro" id="IPR004276">
    <property type="entry name" value="GlycoTrans_28_N"/>
</dbReference>
<dbReference type="Gene3D" id="3.40.50.2000">
    <property type="entry name" value="Glycogen Phosphorylase B"/>
    <property type="match status" value="2"/>
</dbReference>
<dbReference type="GO" id="GO:0051301">
    <property type="term" value="P:cell division"/>
    <property type="evidence" value="ECO:0007669"/>
    <property type="project" value="UniProtKB-KW"/>
</dbReference>
<proteinExistence type="inferred from homology"/>
<feature type="domain" description="Glycosyl transferase family 28 C-terminal" evidence="12">
    <location>
        <begin position="188"/>
        <end position="325"/>
    </location>
</feature>
<comment type="caution">
    <text evidence="13">The sequence shown here is derived from an EMBL/GenBank/DDBJ whole genome shotgun (WGS) entry which is preliminary data.</text>
</comment>
<keyword evidence="5 10" id="KW-0133">Cell shape</keyword>
<evidence type="ECO:0000256" key="4">
    <source>
        <dbReference type="ARBA" id="ARBA00022679"/>
    </source>
</evidence>
<evidence type="ECO:0000313" key="14">
    <source>
        <dbReference type="Proteomes" id="UP000178240"/>
    </source>
</evidence>
<evidence type="ECO:0000256" key="7">
    <source>
        <dbReference type="ARBA" id="ARBA00023136"/>
    </source>
</evidence>
<dbReference type="GO" id="GO:0071555">
    <property type="term" value="P:cell wall organization"/>
    <property type="evidence" value="ECO:0007669"/>
    <property type="project" value="UniProtKB-KW"/>
</dbReference>
<comment type="similarity">
    <text evidence="10">Belongs to the glycosyltransferase 28 family. MurG subfamily.</text>
</comment>
<evidence type="ECO:0000256" key="6">
    <source>
        <dbReference type="ARBA" id="ARBA00022984"/>
    </source>
</evidence>
<evidence type="ECO:0000259" key="12">
    <source>
        <dbReference type="Pfam" id="PF04101"/>
    </source>
</evidence>
<accession>A0A1G1XZL8</accession>
<comment type="subcellular location">
    <subcellularLocation>
        <location evidence="10">Cell membrane</location>
        <topology evidence="10">Peripheral membrane protein</topology>
        <orientation evidence="10">Cytoplasmic side</orientation>
    </subcellularLocation>
</comment>
<gene>
    <name evidence="10" type="primary">murG</name>
    <name evidence="13" type="ORF">A2744_04180</name>
</gene>
<dbReference type="NCBIfam" id="TIGR01133">
    <property type="entry name" value="murG"/>
    <property type="match status" value="1"/>
</dbReference>
<protein>
    <recommendedName>
        <fullName evidence="10">UDP-N-acetylglucosamine--N-acetylmuramyl-(pentapeptide) pyrophosphoryl-undecaprenol N-acetylglucosamine transferase</fullName>
        <ecNumber evidence="10">2.4.1.227</ecNumber>
    </recommendedName>
    <alternativeName>
        <fullName evidence="10">Undecaprenyl-PP-MurNAc-pentapeptide-UDPGlcNAc GlcNAc transferase</fullName>
    </alternativeName>
</protein>
<dbReference type="EMBL" id="MHIE01000021">
    <property type="protein sequence ID" value="OGY45374.1"/>
    <property type="molecule type" value="Genomic_DNA"/>
</dbReference>
<dbReference type="Pfam" id="PF04101">
    <property type="entry name" value="Glyco_tran_28_C"/>
    <property type="match status" value="1"/>
</dbReference>
<dbReference type="InterPro" id="IPR007235">
    <property type="entry name" value="Glyco_trans_28_C"/>
</dbReference>
<dbReference type="UniPathway" id="UPA00219"/>
<evidence type="ECO:0000256" key="1">
    <source>
        <dbReference type="ARBA" id="ARBA00022475"/>
    </source>
</evidence>
<dbReference type="GO" id="GO:0005886">
    <property type="term" value="C:plasma membrane"/>
    <property type="evidence" value="ECO:0007669"/>
    <property type="project" value="UniProtKB-SubCell"/>
</dbReference>
<sequence length="353" mass="38816">MKILLSGGGTIGSVSPLIAIYEEIKRQKPAAEFLWLATRRGLEHDLIKSYNIPVRSIFAGKFRRYFSWQNFFDPVLVLLGFFQSLKVIFQFKPDLILSAGSFVSVPTVWAGRLLGAPALIHQQDVLPGLANKLMAKSAKIITATFEKSKSDFPEKKTIITGNPVRSEIFEAKKEEAYAFFKLEPAIPTILVMGGGTGATAINNLVLASLDQLVQFCQVIHLTGGRIDQLAEHPRYRSYDFLTSQIKYAYAAADLAVSRAGMSALSELAATQKPTIVIPIPNSHQLYNAIEFAKNNAAIMVEEKNLTPASFTAGVKELLADPARLLHLGHNIGQLIPAEATQKIVRIIFKFCGE</sequence>
<keyword evidence="4 10" id="KW-0808">Transferase</keyword>